<dbReference type="CDD" id="cd00229">
    <property type="entry name" value="SGNH_hydrolase"/>
    <property type="match status" value="1"/>
</dbReference>
<dbReference type="InParanoid" id="A0A218Z4U2"/>
<dbReference type="Proteomes" id="UP000242519">
    <property type="component" value="Unassembled WGS sequence"/>
</dbReference>
<sequence>MLPPHTSTDNAWLDDEVHPHDPYDWAIILGGTNDLNQNRLPDNIFSTLQKVWDVPLSKNTKVLALTISGCGMCSTEVDSRTIDLNQRILNHEAENYYTYDLYEAMPYWEMDKEMRDEVWDDNIHFTAKGYDMIGKLLADQLFEIMQKAEDELYTSYAAKDDLRRRKTEVMAR</sequence>
<dbReference type="Gene3D" id="3.40.50.1110">
    <property type="entry name" value="SGNH hydrolase"/>
    <property type="match status" value="1"/>
</dbReference>
<accession>A0A218Z4U2</accession>
<protein>
    <recommendedName>
        <fullName evidence="1">SGNH hydrolase-type esterase domain-containing protein</fullName>
    </recommendedName>
</protein>
<name>A0A218Z4U2_9HELO</name>
<gene>
    <name evidence="2" type="ORF">B2J93_3673</name>
</gene>
<evidence type="ECO:0000313" key="3">
    <source>
        <dbReference type="Proteomes" id="UP000242519"/>
    </source>
</evidence>
<dbReference type="AlphaFoldDB" id="A0A218Z4U2"/>
<dbReference type="InterPro" id="IPR051532">
    <property type="entry name" value="Ester_Hydrolysis_Enzymes"/>
</dbReference>
<organism evidence="2 3">
    <name type="scientific">Diplocarpon coronariae</name>
    <dbReference type="NCBI Taxonomy" id="2795749"/>
    <lineage>
        <taxon>Eukaryota</taxon>
        <taxon>Fungi</taxon>
        <taxon>Dikarya</taxon>
        <taxon>Ascomycota</taxon>
        <taxon>Pezizomycotina</taxon>
        <taxon>Leotiomycetes</taxon>
        <taxon>Helotiales</taxon>
        <taxon>Drepanopezizaceae</taxon>
        <taxon>Diplocarpon</taxon>
    </lineage>
</organism>
<feature type="domain" description="SGNH hydrolase-type esterase" evidence="1">
    <location>
        <begin position="16"/>
        <end position="131"/>
    </location>
</feature>
<evidence type="ECO:0000259" key="1">
    <source>
        <dbReference type="Pfam" id="PF13472"/>
    </source>
</evidence>
<proteinExistence type="predicted"/>
<dbReference type="InterPro" id="IPR036514">
    <property type="entry name" value="SGNH_hydro_sf"/>
</dbReference>
<dbReference type="GO" id="GO:0004622">
    <property type="term" value="F:phosphatidylcholine lysophospholipase activity"/>
    <property type="evidence" value="ECO:0007669"/>
    <property type="project" value="TreeGrafter"/>
</dbReference>
<dbReference type="SUPFAM" id="SSF52266">
    <property type="entry name" value="SGNH hydrolase"/>
    <property type="match status" value="1"/>
</dbReference>
<dbReference type="EMBL" id="MZNU01000202">
    <property type="protein sequence ID" value="OWP03047.1"/>
    <property type="molecule type" value="Genomic_DNA"/>
</dbReference>
<keyword evidence="3" id="KW-1185">Reference proteome</keyword>
<dbReference type="OrthoDB" id="408760at2759"/>
<comment type="caution">
    <text evidence="2">The sequence shown here is derived from an EMBL/GenBank/DDBJ whole genome shotgun (WGS) entry which is preliminary data.</text>
</comment>
<dbReference type="PANTHER" id="PTHR30383:SF19">
    <property type="entry name" value="FIBRONECTIN TYPE-III DOMAIN-CONTAINING PROTEIN"/>
    <property type="match status" value="1"/>
</dbReference>
<reference evidence="2 3" key="1">
    <citation type="submission" date="2017-04" db="EMBL/GenBank/DDBJ databases">
        <title>Draft genome sequence of Marssonina coronaria NL1: causal agent of apple blotch.</title>
        <authorList>
            <person name="Cheng Q."/>
        </authorList>
    </citation>
    <scope>NUCLEOTIDE SEQUENCE [LARGE SCALE GENOMIC DNA]</scope>
    <source>
        <strain evidence="2 3">NL1</strain>
    </source>
</reference>
<dbReference type="Pfam" id="PF13472">
    <property type="entry name" value="Lipase_GDSL_2"/>
    <property type="match status" value="1"/>
</dbReference>
<dbReference type="InterPro" id="IPR013830">
    <property type="entry name" value="SGNH_hydro"/>
</dbReference>
<dbReference type="PANTHER" id="PTHR30383">
    <property type="entry name" value="THIOESTERASE 1/PROTEASE 1/LYSOPHOSPHOLIPASE L1"/>
    <property type="match status" value="1"/>
</dbReference>
<evidence type="ECO:0000313" key="2">
    <source>
        <dbReference type="EMBL" id="OWP03047.1"/>
    </source>
</evidence>